<keyword evidence="1 4" id="KW-0808">Transferase</keyword>
<proteinExistence type="predicted"/>
<organism evidence="4 5">
    <name type="scientific">Celeribacter halophilus</name>
    <dbReference type="NCBI Taxonomy" id="576117"/>
    <lineage>
        <taxon>Bacteria</taxon>
        <taxon>Pseudomonadati</taxon>
        <taxon>Pseudomonadota</taxon>
        <taxon>Alphaproteobacteria</taxon>
        <taxon>Rhodobacterales</taxon>
        <taxon>Roseobacteraceae</taxon>
        <taxon>Celeribacter</taxon>
    </lineage>
</organism>
<evidence type="ECO:0000313" key="4">
    <source>
        <dbReference type="EMBL" id="MDO6457422.1"/>
    </source>
</evidence>
<dbReference type="EMBL" id="JAUOPJ010000007">
    <property type="protein sequence ID" value="MDO6457422.1"/>
    <property type="molecule type" value="Genomic_DNA"/>
</dbReference>
<dbReference type="GO" id="GO:0016747">
    <property type="term" value="F:acyltransferase activity, transferring groups other than amino-acyl groups"/>
    <property type="evidence" value="ECO:0007669"/>
    <property type="project" value="InterPro"/>
</dbReference>
<evidence type="ECO:0000256" key="2">
    <source>
        <dbReference type="ARBA" id="ARBA00023315"/>
    </source>
</evidence>
<dbReference type="CDD" id="cd04301">
    <property type="entry name" value="NAT_SF"/>
    <property type="match status" value="1"/>
</dbReference>
<dbReference type="PANTHER" id="PTHR43877">
    <property type="entry name" value="AMINOALKYLPHOSPHONATE N-ACETYLTRANSFERASE-RELATED-RELATED"/>
    <property type="match status" value="1"/>
</dbReference>
<dbReference type="AlphaFoldDB" id="A0AAW7XTZ0"/>
<dbReference type="PANTHER" id="PTHR43877:SF2">
    <property type="entry name" value="AMINOALKYLPHOSPHONATE N-ACETYLTRANSFERASE-RELATED"/>
    <property type="match status" value="1"/>
</dbReference>
<feature type="domain" description="N-acetyltransferase" evidence="3">
    <location>
        <begin position="3"/>
        <end position="146"/>
    </location>
</feature>
<dbReference type="Gene3D" id="3.40.630.30">
    <property type="match status" value="1"/>
</dbReference>
<accession>A0AAW7XTZ0</accession>
<evidence type="ECO:0000256" key="1">
    <source>
        <dbReference type="ARBA" id="ARBA00022679"/>
    </source>
</evidence>
<dbReference type="InterPro" id="IPR000182">
    <property type="entry name" value="GNAT_dom"/>
</dbReference>
<gene>
    <name evidence="4" type="ORF">Q4494_10045</name>
</gene>
<dbReference type="InterPro" id="IPR016181">
    <property type="entry name" value="Acyl_CoA_acyltransferase"/>
</dbReference>
<dbReference type="SUPFAM" id="SSF55729">
    <property type="entry name" value="Acyl-CoA N-acyltransferases (Nat)"/>
    <property type="match status" value="1"/>
</dbReference>
<sequence length="146" mass="16493">MTTRIRQATRDDIPDMAAIVVAWEKDMPWMPEGPTTDMIETAMDEVFDLRDIYVVSETPPETIVGYMSVDPNTDKIGAIYLTATGQGLGKALIDQAKQGRRFLWLQTHQPNTRAHRFYEREGFRVTGEIAPDAAGTPAQYRMEWAA</sequence>
<evidence type="ECO:0000259" key="3">
    <source>
        <dbReference type="PROSITE" id="PS51186"/>
    </source>
</evidence>
<name>A0AAW7XTZ0_9RHOB</name>
<dbReference type="Proteomes" id="UP001169823">
    <property type="component" value="Unassembled WGS sequence"/>
</dbReference>
<keyword evidence="2 4" id="KW-0012">Acyltransferase</keyword>
<dbReference type="RefSeq" id="WP_303479630.1">
    <property type="nucleotide sequence ID" value="NZ_JAUOPJ010000007.1"/>
</dbReference>
<reference evidence="4" key="1">
    <citation type="submission" date="2023-07" db="EMBL/GenBank/DDBJ databases">
        <title>Genome content predicts the carbon catabolic preferences of heterotrophic bacteria.</title>
        <authorList>
            <person name="Gralka M."/>
        </authorList>
    </citation>
    <scope>NUCLEOTIDE SEQUENCE</scope>
    <source>
        <strain evidence="4">I2M02</strain>
    </source>
</reference>
<dbReference type="Pfam" id="PF00583">
    <property type="entry name" value="Acetyltransf_1"/>
    <property type="match status" value="1"/>
</dbReference>
<protein>
    <submittedName>
        <fullName evidence="4">GNAT family N-acetyltransferase</fullName>
        <ecNumber evidence="4">2.3.1.-</ecNumber>
    </submittedName>
</protein>
<evidence type="ECO:0000313" key="5">
    <source>
        <dbReference type="Proteomes" id="UP001169823"/>
    </source>
</evidence>
<dbReference type="InterPro" id="IPR050832">
    <property type="entry name" value="Bact_Acetyltransf"/>
</dbReference>
<dbReference type="EC" id="2.3.1.-" evidence="4"/>
<dbReference type="PROSITE" id="PS51186">
    <property type="entry name" value="GNAT"/>
    <property type="match status" value="1"/>
</dbReference>
<comment type="caution">
    <text evidence="4">The sequence shown here is derived from an EMBL/GenBank/DDBJ whole genome shotgun (WGS) entry which is preliminary data.</text>
</comment>